<dbReference type="InterPro" id="IPR050557">
    <property type="entry name" value="RTX_toxin/Mannuronan_C5-epim"/>
</dbReference>
<dbReference type="EMBL" id="FMJB01000055">
    <property type="protein sequence ID" value="SCM68252.1"/>
    <property type="molecule type" value="Genomic_DNA"/>
</dbReference>
<comment type="subcellular location">
    <subcellularLocation>
        <location evidence="1">Secreted</location>
    </subcellularLocation>
</comment>
<proteinExistence type="predicted"/>
<dbReference type="RefSeq" id="WP_072706890.1">
    <property type="nucleotide sequence ID" value="NZ_FMJB01000055.1"/>
</dbReference>
<dbReference type="InterPro" id="IPR011049">
    <property type="entry name" value="Serralysin-like_metalloprot_C"/>
</dbReference>
<evidence type="ECO:0000313" key="5">
    <source>
        <dbReference type="Proteomes" id="UP000184085"/>
    </source>
</evidence>
<gene>
    <name evidence="4" type="ORF">KARMA_2467</name>
</gene>
<feature type="region of interest" description="Disordered" evidence="3">
    <location>
        <begin position="239"/>
        <end position="262"/>
    </location>
</feature>
<evidence type="ECO:0000256" key="2">
    <source>
        <dbReference type="ARBA" id="ARBA00022525"/>
    </source>
</evidence>
<dbReference type="InterPro" id="IPR001343">
    <property type="entry name" value="Hemolysn_Ca-bd"/>
</dbReference>
<dbReference type="PANTHER" id="PTHR38340">
    <property type="entry name" value="S-LAYER PROTEIN"/>
    <property type="match status" value="1"/>
</dbReference>
<dbReference type="PROSITE" id="PS00330">
    <property type="entry name" value="HEMOLYSIN_CALCIUM"/>
    <property type="match status" value="3"/>
</dbReference>
<dbReference type="InterPro" id="IPR018511">
    <property type="entry name" value="Hemolysin-typ_Ca-bd_CS"/>
</dbReference>
<evidence type="ECO:0008006" key="6">
    <source>
        <dbReference type="Google" id="ProtNLM"/>
    </source>
</evidence>
<name>A0A1M4N063_9RHOB</name>
<dbReference type="Gene3D" id="2.150.10.10">
    <property type="entry name" value="Serralysin-like metalloprotease, C-terminal"/>
    <property type="match status" value="2"/>
</dbReference>
<evidence type="ECO:0000256" key="3">
    <source>
        <dbReference type="SAM" id="MobiDB-lite"/>
    </source>
</evidence>
<keyword evidence="2" id="KW-0964">Secreted</keyword>
<reference evidence="5" key="1">
    <citation type="submission" date="2016-09" db="EMBL/GenBank/DDBJ databases">
        <authorList>
            <person name="Wibberg D."/>
        </authorList>
    </citation>
    <scope>NUCLEOTIDE SEQUENCE [LARGE SCALE GENOMIC DNA]</scope>
</reference>
<dbReference type="GO" id="GO:0005509">
    <property type="term" value="F:calcium ion binding"/>
    <property type="evidence" value="ECO:0007669"/>
    <property type="project" value="InterPro"/>
</dbReference>
<organism evidence="4 5">
    <name type="scientific">Donghicola eburneus</name>
    <dbReference type="NCBI Taxonomy" id="393278"/>
    <lineage>
        <taxon>Bacteria</taxon>
        <taxon>Pseudomonadati</taxon>
        <taxon>Pseudomonadota</taxon>
        <taxon>Alphaproteobacteria</taxon>
        <taxon>Rhodobacterales</taxon>
        <taxon>Roseobacteraceae</taxon>
        <taxon>Donghicola</taxon>
    </lineage>
</organism>
<evidence type="ECO:0000313" key="4">
    <source>
        <dbReference type="EMBL" id="SCM68252.1"/>
    </source>
</evidence>
<dbReference type="SUPFAM" id="SSF51120">
    <property type="entry name" value="beta-Roll"/>
    <property type="match status" value="2"/>
</dbReference>
<protein>
    <recommendedName>
        <fullName evidence="6">Calcium-binding protein</fullName>
    </recommendedName>
</protein>
<dbReference type="GO" id="GO:0005576">
    <property type="term" value="C:extracellular region"/>
    <property type="evidence" value="ECO:0007669"/>
    <property type="project" value="UniProtKB-SubCell"/>
</dbReference>
<keyword evidence="5" id="KW-1185">Reference proteome</keyword>
<dbReference type="Proteomes" id="UP000184085">
    <property type="component" value="Unassembled WGS sequence"/>
</dbReference>
<dbReference type="PANTHER" id="PTHR38340:SF1">
    <property type="entry name" value="S-LAYER PROTEIN"/>
    <property type="match status" value="1"/>
</dbReference>
<sequence>MAATFAHNNYHGAMQLLLLSVLESNNNQILSSTSTQIDYGVNPMRDPYTNFFGSGMNGLGDGTVRHIDIYWPNVGSVAMIIDGLPDISFQSLLATADADDPMHALNTLLSTTDWTGTGGVYGESFLGFYGADSVSGGDGNDVYTASMGYGQARAITDHFDGGEDTDYVVLSELTTGVIANLGTGMVTFSEEVSGTEYARTLTLSNVEELAGTRFRDKITGSEGHDLFFGNGGRDVIRGGAGSDTISGDGGNDRLFGNDGNDWLSGKQRKDKLFGNAGDDELFGDAGNDKLKGDAGNDTLSGGTGRDKLFGGTGDDILTGGRHQDTFIFAAGGQDQGNDLILDFQKRQDTIRFSGGDVEVTVTHQNGDTYLDYDDGSIRLVGVTWLDEGVVDF</sequence>
<evidence type="ECO:0000256" key="1">
    <source>
        <dbReference type="ARBA" id="ARBA00004613"/>
    </source>
</evidence>
<accession>A0A1M4N063</accession>
<dbReference type="Pfam" id="PF00353">
    <property type="entry name" value="HemolysinCabind"/>
    <property type="match status" value="4"/>
</dbReference>
<dbReference type="AlphaFoldDB" id="A0A1M4N063"/>
<dbReference type="PRINTS" id="PR00313">
    <property type="entry name" value="CABNDNGRPT"/>
</dbReference>